<evidence type="ECO:0000259" key="9">
    <source>
        <dbReference type="Pfam" id="PF00465"/>
    </source>
</evidence>
<dbReference type="Gene3D" id="3.40.50.1970">
    <property type="match status" value="1"/>
</dbReference>
<feature type="domain" description="Alcohol dehydrogenase iron-type/glycerol dehydrogenase GldA" evidence="9">
    <location>
        <begin position="7"/>
        <end position="153"/>
    </location>
</feature>
<keyword evidence="11" id="KW-1185">Reference proteome</keyword>
<dbReference type="InterPro" id="IPR016205">
    <property type="entry name" value="Glycerol_DH"/>
</dbReference>
<accession>A0ABX7BB44</accession>
<dbReference type="Pfam" id="PF00465">
    <property type="entry name" value="Fe-ADH"/>
    <property type="match status" value="1"/>
</dbReference>
<dbReference type="PIRSF" id="PIRSF000112">
    <property type="entry name" value="Glycerol_dehydrogenase"/>
    <property type="match status" value="1"/>
</dbReference>
<dbReference type="Proteomes" id="UP000595197">
    <property type="component" value="Chromosome"/>
</dbReference>
<keyword evidence="3" id="KW-0560">Oxidoreductase</keyword>
<reference evidence="10" key="1">
    <citation type="submission" date="2021-02" db="EMBL/GenBank/DDBJ databases">
        <title>Skermanella TT6 skin isolate.</title>
        <authorList>
            <person name="Lee K."/>
            <person name="Ganzorig M."/>
        </authorList>
    </citation>
    <scope>NUCLEOTIDE SEQUENCE</scope>
    <source>
        <strain evidence="10">TT6</strain>
    </source>
</reference>
<dbReference type="EC" id="1.1.1.6" evidence="6"/>
<dbReference type="RefSeq" id="WP_201079154.1">
    <property type="nucleotide sequence ID" value="NZ_CP067420.1"/>
</dbReference>
<evidence type="ECO:0000256" key="5">
    <source>
        <dbReference type="ARBA" id="ARBA00037918"/>
    </source>
</evidence>
<evidence type="ECO:0000256" key="8">
    <source>
        <dbReference type="ARBA" id="ARBA00049006"/>
    </source>
</evidence>
<comment type="catalytic activity">
    <reaction evidence="8">
        <text>glycerol + NAD(+) = dihydroxyacetone + NADH + H(+)</text>
        <dbReference type="Rhea" id="RHEA:13769"/>
        <dbReference type="ChEBI" id="CHEBI:15378"/>
        <dbReference type="ChEBI" id="CHEBI:16016"/>
        <dbReference type="ChEBI" id="CHEBI:17754"/>
        <dbReference type="ChEBI" id="CHEBI:57540"/>
        <dbReference type="ChEBI" id="CHEBI:57945"/>
        <dbReference type="EC" id="1.1.1.6"/>
    </reaction>
</comment>
<keyword evidence="4" id="KW-0520">NAD</keyword>
<sequence length="363" mass="37788">MIIFGSPGRYIQGPGTLDRIGEEVGRLGKSAVLVADAVVDGLVGGRVAAGCDAAGVTLRKLAFGGEITPGEIDRLHGALGGERPEVVIAAGGGKCIDAGKGLAARLGAEVASLPTVASNDAPTSHVYVLYDEDHRLLRVDRLPRNPALVLVDTAVIVRAPRILFLAGIGDALVKSFEAAQCALSGGRNIFGSRPPQVGLVLADACYRCLRDHAAPALAAVDRGEPDEAVERVVEATVLWSGLAFENGGLSIVHSMTRGLSAVPALAGSLHGLQVAYALLVQCLLEERDPAFMDDLLAFYRGTGLPCGLADLGLEAPSDADYALIAELTLQAPHARNFDRDTAPGDLVRAMRFLDGRAGTLPRP</sequence>
<protein>
    <recommendedName>
        <fullName evidence="7">Glycerol dehydrogenase</fullName>
        <ecNumber evidence="6">1.1.1.6</ecNumber>
    </recommendedName>
</protein>
<dbReference type="InterPro" id="IPR018211">
    <property type="entry name" value="ADH_Fe_CS"/>
</dbReference>
<gene>
    <name evidence="10" type="ORF">IGS68_09100</name>
</gene>
<evidence type="ECO:0000256" key="2">
    <source>
        <dbReference type="ARBA" id="ARBA00022723"/>
    </source>
</evidence>
<dbReference type="CDD" id="cd08170">
    <property type="entry name" value="GlyDH"/>
    <property type="match status" value="1"/>
</dbReference>
<dbReference type="SUPFAM" id="SSF56796">
    <property type="entry name" value="Dehydroquinate synthase-like"/>
    <property type="match status" value="1"/>
</dbReference>
<organism evidence="10 11">
    <name type="scientific">Skermanella cutis</name>
    <dbReference type="NCBI Taxonomy" id="2775420"/>
    <lineage>
        <taxon>Bacteria</taxon>
        <taxon>Pseudomonadati</taxon>
        <taxon>Pseudomonadota</taxon>
        <taxon>Alphaproteobacteria</taxon>
        <taxon>Rhodospirillales</taxon>
        <taxon>Azospirillaceae</taxon>
        <taxon>Skermanella</taxon>
    </lineage>
</organism>
<evidence type="ECO:0000256" key="6">
    <source>
        <dbReference type="ARBA" id="ARBA00039147"/>
    </source>
</evidence>
<keyword evidence="2" id="KW-0479">Metal-binding</keyword>
<evidence type="ECO:0000256" key="3">
    <source>
        <dbReference type="ARBA" id="ARBA00023002"/>
    </source>
</evidence>
<evidence type="ECO:0000256" key="1">
    <source>
        <dbReference type="ARBA" id="ARBA00007358"/>
    </source>
</evidence>
<dbReference type="PROSITE" id="PS00913">
    <property type="entry name" value="ADH_IRON_1"/>
    <property type="match status" value="1"/>
</dbReference>
<dbReference type="EMBL" id="CP067420">
    <property type="protein sequence ID" value="QQP91343.1"/>
    <property type="molecule type" value="Genomic_DNA"/>
</dbReference>
<evidence type="ECO:0000313" key="10">
    <source>
        <dbReference type="EMBL" id="QQP91343.1"/>
    </source>
</evidence>
<dbReference type="InterPro" id="IPR001670">
    <property type="entry name" value="ADH_Fe/GldA"/>
</dbReference>
<comment type="similarity">
    <text evidence="1">Belongs to the iron-containing alcohol dehydrogenase family.</text>
</comment>
<name>A0ABX7BB44_9PROT</name>
<dbReference type="Gene3D" id="1.20.1090.10">
    <property type="entry name" value="Dehydroquinate synthase-like - alpha domain"/>
    <property type="match status" value="1"/>
</dbReference>
<evidence type="ECO:0000313" key="11">
    <source>
        <dbReference type="Proteomes" id="UP000595197"/>
    </source>
</evidence>
<evidence type="ECO:0000256" key="4">
    <source>
        <dbReference type="ARBA" id="ARBA00023027"/>
    </source>
</evidence>
<dbReference type="PANTHER" id="PTHR43616:SF5">
    <property type="entry name" value="GLYCEROL DEHYDROGENASE 1"/>
    <property type="match status" value="1"/>
</dbReference>
<comment type="pathway">
    <text evidence="5">Polyol metabolism; glycerol fermentation; glycerone phosphate from glycerol (oxidative route): step 1/2.</text>
</comment>
<evidence type="ECO:0000256" key="7">
    <source>
        <dbReference type="ARBA" id="ARBA00040132"/>
    </source>
</evidence>
<proteinExistence type="inferred from homology"/>
<dbReference type="PANTHER" id="PTHR43616">
    <property type="entry name" value="GLYCEROL DEHYDROGENASE"/>
    <property type="match status" value="1"/>
</dbReference>